<evidence type="ECO:0000256" key="2">
    <source>
        <dbReference type="SAM" id="Phobius"/>
    </source>
</evidence>
<evidence type="ECO:0000313" key="4">
    <source>
        <dbReference type="Proteomes" id="UP001295462"/>
    </source>
</evidence>
<feature type="coiled-coil region" evidence="1">
    <location>
        <begin position="7"/>
        <end position="70"/>
    </location>
</feature>
<accession>A0AAU9R0G0</accession>
<protein>
    <submittedName>
        <fullName evidence="3">Uncharacterized protein</fullName>
    </submittedName>
</protein>
<feature type="transmembrane region" description="Helical" evidence="2">
    <location>
        <begin position="149"/>
        <end position="165"/>
    </location>
</feature>
<evidence type="ECO:0000256" key="1">
    <source>
        <dbReference type="SAM" id="Coils"/>
    </source>
</evidence>
<comment type="caution">
    <text evidence="3">The sequence shown here is derived from an EMBL/GenBank/DDBJ whole genome shotgun (WGS) entry which is preliminary data.</text>
</comment>
<gene>
    <name evidence="3" type="ORF">THF1A12_90047</name>
</gene>
<keyword evidence="2" id="KW-0812">Transmembrane</keyword>
<name>A0AAU9R0G0_9VIBR</name>
<keyword evidence="2" id="KW-0472">Membrane</keyword>
<feature type="transmembrane region" description="Helical" evidence="2">
    <location>
        <begin position="171"/>
        <end position="188"/>
    </location>
</feature>
<proteinExistence type="predicted"/>
<dbReference type="Proteomes" id="UP001295462">
    <property type="component" value="Unassembled WGS sequence"/>
</dbReference>
<organism evidence="3 4">
    <name type="scientific">Vibrio jasicida</name>
    <dbReference type="NCBI Taxonomy" id="766224"/>
    <lineage>
        <taxon>Bacteria</taxon>
        <taxon>Pseudomonadati</taxon>
        <taxon>Pseudomonadota</taxon>
        <taxon>Gammaproteobacteria</taxon>
        <taxon>Vibrionales</taxon>
        <taxon>Vibrionaceae</taxon>
        <taxon>Vibrio</taxon>
    </lineage>
</organism>
<feature type="transmembrane region" description="Helical" evidence="2">
    <location>
        <begin position="78"/>
        <end position="98"/>
    </location>
</feature>
<keyword evidence="2" id="KW-1133">Transmembrane helix</keyword>
<dbReference type="EMBL" id="CAKMUD010000149">
    <property type="protein sequence ID" value="CAH1603943.1"/>
    <property type="molecule type" value="Genomic_DNA"/>
</dbReference>
<evidence type="ECO:0000313" key="3">
    <source>
        <dbReference type="EMBL" id="CAH1603943.1"/>
    </source>
</evidence>
<sequence>MIKQFCIKLQERKRKNESRKLKAKLKQLLNDEKQKLEERKKKKLTQRKLRKNLKKNKVNLRVQVNRAKERFVQNSKTTLLHLYIALAAFLGYGLSFILESIEYTLDYSQFDLLKVLPIVLCLMMFISVNNTAVQEFSKDSVPSYKLKTAMIFGSTSSWLVVSQIVKHFDLTIYNEYITIVLLFSLIVTNKRLKNVFDEFQNTNSAIELRADEINESLKGNATS</sequence>
<dbReference type="RefSeq" id="WP_409588112.1">
    <property type="nucleotide sequence ID" value="NZ_CAKMTZ010000002.1"/>
</dbReference>
<feature type="transmembrane region" description="Helical" evidence="2">
    <location>
        <begin position="110"/>
        <end position="128"/>
    </location>
</feature>
<reference evidence="3" key="1">
    <citation type="submission" date="2022-01" db="EMBL/GenBank/DDBJ databases">
        <authorList>
            <person name="Lagorce A."/>
        </authorList>
    </citation>
    <scope>NUCLEOTIDE SEQUENCE</scope>
    <source>
        <strain evidence="3">Th15_F1_A12</strain>
    </source>
</reference>
<dbReference type="AlphaFoldDB" id="A0AAU9R0G0"/>
<keyword evidence="1" id="KW-0175">Coiled coil</keyword>